<feature type="signal peptide" evidence="2">
    <location>
        <begin position="1"/>
        <end position="18"/>
    </location>
</feature>
<dbReference type="RefSeq" id="XP_018181229.1">
    <property type="nucleotide sequence ID" value="XM_018321332.1"/>
</dbReference>
<evidence type="ECO:0000313" key="4">
    <source>
        <dbReference type="EMBL" id="OAQ82468.1"/>
    </source>
</evidence>
<dbReference type="EMBL" id="JAWRVI010000049">
    <property type="protein sequence ID" value="KAK4084826.1"/>
    <property type="molecule type" value="Genomic_DNA"/>
</dbReference>
<dbReference type="EMBL" id="LSBH01000003">
    <property type="protein sequence ID" value="OAQ82468.1"/>
    <property type="molecule type" value="Genomic_DNA"/>
</dbReference>
<accession>A0A179GYB3</accession>
<feature type="region of interest" description="Disordered" evidence="1">
    <location>
        <begin position="125"/>
        <end position="188"/>
    </location>
</feature>
<feature type="chain" id="PRO_5010456061" evidence="2">
    <location>
        <begin position="19"/>
        <end position="247"/>
    </location>
</feature>
<reference evidence="4 6" key="1">
    <citation type="submission" date="2016-01" db="EMBL/GenBank/DDBJ databases">
        <title>Biosynthesis of antibiotic leucinostatins and their inhibition on Phytophthora in bio-control Purpureocillium lilacinum.</title>
        <authorList>
            <person name="Wang G."/>
            <person name="Liu Z."/>
            <person name="Lin R."/>
            <person name="Li E."/>
            <person name="Mao Z."/>
            <person name="Ling J."/>
            <person name="Yin W."/>
            <person name="Xie B."/>
        </authorList>
    </citation>
    <scope>NUCLEOTIDE SEQUENCE [LARGE SCALE GENOMIC DNA]</scope>
    <source>
        <strain evidence="4">PLBJ-1</strain>
        <strain evidence="5">PLFJ-1</strain>
    </source>
</reference>
<dbReference type="Proteomes" id="UP000078240">
    <property type="component" value="Unassembled WGS sequence"/>
</dbReference>
<evidence type="ECO:0000256" key="1">
    <source>
        <dbReference type="SAM" id="MobiDB-lite"/>
    </source>
</evidence>
<comment type="caution">
    <text evidence="4">The sequence shown here is derived from an EMBL/GenBank/DDBJ whole genome shotgun (WGS) entry which is preliminary data.</text>
</comment>
<sequence length="247" mass="25168">MNGRLILAMLAVAPMSEARFGRLARADPECCPCPPPLGSPRTTITFTVTQQATQLPTVTVYNTVTVTPAAAAPQTVTVNGSATVTQLAPETHTVTVKESVMASCSLVYLTQQTTITPTSPVTTVIVQPQPPPPQGPQPVVTKVAPAPEAQQQAPVSIPSPPAPAGPPAANVTPQAAPQPAPTAPAAACPPLTTSTTVATVYNTITLTVENTSTANMTSGPSAQPTVFIKPTNFARGRSPRAPTAGIA</sequence>
<proteinExistence type="predicted"/>
<name>A0A179GYB3_PURLI</name>
<dbReference type="Proteomes" id="UP000078340">
    <property type="component" value="Unassembled WGS sequence"/>
</dbReference>
<dbReference type="KEGG" id="plj:28886381"/>
<feature type="compositionally biased region" description="Low complexity" evidence="1">
    <location>
        <begin position="137"/>
        <end position="156"/>
    </location>
</feature>
<reference evidence="3 7" key="3">
    <citation type="journal article" date="2024" name="Microbiol. Resour. Announc.">
        <title>Genome annotations for the ascomycete fungi Trichoderma harzianum, Trichoderma aggressivum, and Purpureocillium lilacinum.</title>
        <authorList>
            <person name="Beijen E.P.W."/>
            <person name="Ohm R.A."/>
        </authorList>
    </citation>
    <scope>NUCLEOTIDE SEQUENCE [LARGE SCALE GENOMIC DNA]</scope>
    <source>
        <strain evidence="3 7">CBS 150709</strain>
    </source>
</reference>
<evidence type="ECO:0000313" key="3">
    <source>
        <dbReference type="EMBL" id="KAK4084826.1"/>
    </source>
</evidence>
<dbReference type="OrthoDB" id="4928162at2759"/>
<gene>
    <name evidence="3" type="ORF">Purlil1_10046</name>
    <name evidence="4" type="ORF">VFPBJ_05052</name>
    <name evidence="5" type="ORF">VFPFJ_04251</name>
</gene>
<evidence type="ECO:0000313" key="6">
    <source>
        <dbReference type="Proteomes" id="UP000078240"/>
    </source>
</evidence>
<dbReference type="Proteomes" id="UP001287286">
    <property type="component" value="Unassembled WGS sequence"/>
</dbReference>
<keyword evidence="7" id="KW-1185">Reference proteome</keyword>
<keyword evidence="2" id="KW-0732">Signal</keyword>
<evidence type="ECO:0000256" key="2">
    <source>
        <dbReference type="SAM" id="SignalP"/>
    </source>
</evidence>
<evidence type="ECO:0000313" key="7">
    <source>
        <dbReference type="Proteomes" id="UP001287286"/>
    </source>
</evidence>
<reference evidence="3" key="2">
    <citation type="submission" date="2023-11" db="EMBL/GenBank/DDBJ databases">
        <authorList>
            <person name="Beijen E."/>
            <person name="Ohm R.A."/>
        </authorList>
    </citation>
    <scope>NUCLEOTIDE SEQUENCE</scope>
    <source>
        <strain evidence="3">CBS 150709</strain>
    </source>
</reference>
<protein>
    <submittedName>
        <fullName evidence="4">Uncharacterized protein</fullName>
    </submittedName>
</protein>
<dbReference type="GeneID" id="28886381"/>
<evidence type="ECO:0000313" key="5">
    <source>
        <dbReference type="EMBL" id="OAQ92510.1"/>
    </source>
</evidence>
<organism evidence="4 6">
    <name type="scientific">Purpureocillium lilacinum</name>
    <name type="common">Paecilomyces lilacinus</name>
    <dbReference type="NCBI Taxonomy" id="33203"/>
    <lineage>
        <taxon>Eukaryota</taxon>
        <taxon>Fungi</taxon>
        <taxon>Dikarya</taxon>
        <taxon>Ascomycota</taxon>
        <taxon>Pezizomycotina</taxon>
        <taxon>Sordariomycetes</taxon>
        <taxon>Hypocreomycetidae</taxon>
        <taxon>Hypocreales</taxon>
        <taxon>Ophiocordycipitaceae</taxon>
        <taxon>Purpureocillium</taxon>
    </lineage>
</organism>
<feature type="compositionally biased region" description="Pro residues" evidence="1">
    <location>
        <begin position="157"/>
        <end position="166"/>
    </location>
</feature>
<dbReference type="EMBL" id="LSBI01000003">
    <property type="protein sequence ID" value="OAQ92510.1"/>
    <property type="molecule type" value="Genomic_DNA"/>
</dbReference>
<dbReference type="AlphaFoldDB" id="A0A179GYB3"/>